<comment type="caution">
    <text evidence="1">The sequence shown here is derived from an EMBL/GenBank/DDBJ whole genome shotgun (WGS) entry which is preliminary data.</text>
</comment>
<dbReference type="AlphaFoldDB" id="A0A0G0E439"/>
<dbReference type="Pfam" id="PF09536">
    <property type="entry name" value="DUF2378"/>
    <property type="match status" value="1"/>
</dbReference>
<dbReference type="InterPro" id="IPR011751">
    <property type="entry name" value="Mxa_paralog_2265"/>
</dbReference>
<reference evidence="1 2" key="1">
    <citation type="journal article" date="2015" name="Nature">
        <title>rRNA introns, odd ribosomes, and small enigmatic genomes across a large radiation of phyla.</title>
        <authorList>
            <person name="Brown C.T."/>
            <person name="Hug L.A."/>
            <person name="Thomas B.C."/>
            <person name="Sharon I."/>
            <person name="Castelle C.J."/>
            <person name="Singh A."/>
            <person name="Wilkins M.J."/>
            <person name="Williams K.H."/>
            <person name="Banfield J.F."/>
        </authorList>
    </citation>
    <scope>NUCLEOTIDE SEQUENCE [LARGE SCALE GENOMIC DNA]</scope>
</reference>
<dbReference type="STRING" id="1618350.UR67_C0001G0004"/>
<dbReference type="NCBIfam" id="TIGR02265">
    <property type="entry name" value="Mxa_TIGR02265"/>
    <property type="match status" value="1"/>
</dbReference>
<evidence type="ECO:0008006" key="3">
    <source>
        <dbReference type="Google" id="ProtNLM"/>
    </source>
</evidence>
<organism evidence="1 2">
    <name type="scientific">candidate division CPR3 bacterium GW2011_GWF2_35_18</name>
    <dbReference type="NCBI Taxonomy" id="1618350"/>
    <lineage>
        <taxon>Bacteria</taxon>
        <taxon>Bacteria division CPR3</taxon>
    </lineage>
</organism>
<dbReference type="EMBL" id="LBQB01000001">
    <property type="protein sequence ID" value="KKP70095.1"/>
    <property type="molecule type" value="Genomic_DNA"/>
</dbReference>
<evidence type="ECO:0000313" key="2">
    <source>
        <dbReference type="Proteomes" id="UP000034581"/>
    </source>
</evidence>
<name>A0A0G0E439_UNCC3</name>
<proteinExistence type="predicted"/>
<evidence type="ECO:0000313" key="1">
    <source>
        <dbReference type="EMBL" id="KKP70095.1"/>
    </source>
</evidence>
<gene>
    <name evidence="1" type="ORF">UR67_C0001G0004</name>
</gene>
<protein>
    <recommendedName>
        <fullName evidence="3">DUF2378 family protein</fullName>
    </recommendedName>
</protein>
<dbReference type="Proteomes" id="UP000034581">
    <property type="component" value="Unassembled WGS sequence"/>
</dbReference>
<accession>A0A0G0E439</accession>
<sequence length="175" mass="19954">MEVKIKGIFLKNLVDLVNQKKGDPGIKELEKMVGDIHYSAIKDYSVETEIKLYHATEKIIFGINNSETREKIGMLTFEIYAHSFIGKTMFSLLGGDIKKAAYSLQKVLNTVTTGMEIRMEDLGPNKVKVIMSNNPYEIEHYKGVYMGALEFFEKEGTVEAIESSPHNYEYLVSWK</sequence>